<keyword evidence="7" id="KW-1185">Reference proteome</keyword>
<accession>A0A1C4Z162</accession>
<dbReference type="GO" id="GO:0003677">
    <property type="term" value="F:DNA binding"/>
    <property type="evidence" value="ECO:0007669"/>
    <property type="project" value="UniProtKB-UniRule"/>
</dbReference>
<evidence type="ECO:0000313" key="6">
    <source>
        <dbReference type="EMBL" id="SCF26769.1"/>
    </source>
</evidence>
<dbReference type="Gene3D" id="1.10.10.60">
    <property type="entry name" value="Homeodomain-like"/>
    <property type="match status" value="1"/>
</dbReference>
<evidence type="ECO:0000313" key="7">
    <source>
        <dbReference type="Proteomes" id="UP000199629"/>
    </source>
</evidence>
<evidence type="ECO:0000259" key="5">
    <source>
        <dbReference type="PROSITE" id="PS50977"/>
    </source>
</evidence>
<dbReference type="Pfam" id="PF13305">
    <property type="entry name" value="TetR_C_33"/>
    <property type="match status" value="1"/>
</dbReference>
<dbReference type="AlphaFoldDB" id="A0A1C4Z162"/>
<evidence type="ECO:0000256" key="3">
    <source>
        <dbReference type="ARBA" id="ARBA00023163"/>
    </source>
</evidence>
<dbReference type="PROSITE" id="PS50977">
    <property type="entry name" value="HTH_TETR_2"/>
    <property type="match status" value="1"/>
</dbReference>
<dbReference type="EMBL" id="FMCS01000011">
    <property type="protein sequence ID" value="SCF26769.1"/>
    <property type="molecule type" value="Genomic_DNA"/>
</dbReference>
<dbReference type="InterPro" id="IPR025996">
    <property type="entry name" value="MT1864/Rv1816-like_C"/>
</dbReference>
<feature type="domain" description="HTH tetR-type" evidence="5">
    <location>
        <begin position="5"/>
        <end position="65"/>
    </location>
</feature>
<sequence length="189" mass="20761">MARTGLTVERLTLAAAEMADEVGFENVTVSALARRFGVKDASLYFHLKSAHDLRVQVAMLALREMADGAADALAGRAGKDALVAFANAYRDYALRHPGRYAAAQLQLDRETAEASAARRHAEMTRAILRGYQLAEPDQTDAVRLLHGTFHGYVSLERAGGFRHTPRTTDASWSRTLDALDALLRNWPPQ</sequence>
<keyword evidence="1" id="KW-0805">Transcription regulation</keyword>
<dbReference type="RefSeq" id="WP_091269088.1">
    <property type="nucleotide sequence ID" value="NZ_FMCS01000011.1"/>
</dbReference>
<dbReference type="SUPFAM" id="SSF46689">
    <property type="entry name" value="Homeodomain-like"/>
    <property type="match status" value="1"/>
</dbReference>
<protein>
    <submittedName>
        <fullName evidence="6">Transcriptional regulator, TetR family</fullName>
    </submittedName>
</protein>
<evidence type="ECO:0000256" key="1">
    <source>
        <dbReference type="ARBA" id="ARBA00023015"/>
    </source>
</evidence>
<gene>
    <name evidence="6" type="ORF">GA0070214_11128</name>
</gene>
<dbReference type="InterPro" id="IPR009057">
    <property type="entry name" value="Homeodomain-like_sf"/>
</dbReference>
<dbReference type="Pfam" id="PF00440">
    <property type="entry name" value="TetR_N"/>
    <property type="match status" value="1"/>
</dbReference>
<proteinExistence type="predicted"/>
<keyword evidence="2 4" id="KW-0238">DNA-binding</keyword>
<name>A0A1C4Z162_9ACTN</name>
<evidence type="ECO:0000256" key="2">
    <source>
        <dbReference type="ARBA" id="ARBA00023125"/>
    </source>
</evidence>
<organism evidence="6 7">
    <name type="scientific">Micromonospora chaiyaphumensis</name>
    <dbReference type="NCBI Taxonomy" id="307119"/>
    <lineage>
        <taxon>Bacteria</taxon>
        <taxon>Bacillati</taxon>
        <taxon>Actinomycetota</taxon>
        <taxon>Actinomycetes</taxon>
        <taxon>Micromonosporales</taxon>
        <taxon>Micromonosporaceae</taxon>
        <taxon>Micromonospora</taxon>
    </lineage>
</organism>
<dbReference type="Proteomes" id="UP000199629">
    <property type="component" value="Unassembled WGS sequence"/>
</dbReference>
<evidence type="ECO:0000256" key="4">
    <source>
        <dbReference type="PROSITE-ProRule" id="PRU00335"/>
    </source>
</evidence>
<dbReference type="Gene3D" id="1.10.357.10">
    <property type="entry name" value="Tetracycline Repressor, domain 2"/>
    <property type="match status" value="1"/>
</dbReference>
<keyword evidence="3" id="KW-0804">Transcription</keyword>
<dbReference type="InterPro" id="IPR036271">
    <property type="entry name" value="Tet_transcr_reg_TetR-rel_C_sf"/>
</dbReference>
<dbReference type="SUPFAM" id="SSF48498">
    <property type="entry name" value="Tetracyclin repressor-like, C-terminal domain"/>
    <property type="match status" value="1"/>
</dbReference>
<feature type="DNA-binding region" description="H-T-H motif" evidence="4">
    <location>
        <begin position="28"/>
        <end position="47"/>
    </location>
</feature>
<reference evidence="7" key="1">
    <citation type="submission" date="2016-06" db="EMBL/GenBank/DDBJ databases">
        <authorList>
            <person name="Varghese N."/>
            <person name="Submissions Spin"/>
        </authorList>
    </citation>
    <scope>NUCLEOTIDE SEQUENCE [LARGE SCALE GENOMIC DNA]</scope>
    <source>
        <strain evidence="7">DSM 45246</strain>
    </source>
</reference>
<dbReference type="InterPro" id="IPR001647">
    <property type="entry name" value="HTH_TetR"/>
</dbReference>